<evidence type="ECO:0000256" key="5">
    <source>
        <dbReference type="ARBA" id="ARBA00022777"/>
    </source>
</evidence>
<evidence type="ECO:0000313" key="9">
    <source>
        <dbReference type="EMBL" id="KKM91255.1"/>
    </source>
</evidence>
<accession>A0A0F9NQZ3</accession>
<feature type="non-terminal residue" evidence="9">
    <location>
        <position position="1"/>
    </location>
</feature>
<feature type="domain" description="PAC" evidence="8">
    <location>
        <begin position="296"/>
        <end position="346"/>
    </location>
</feature>
<dbReference type="Pfam" id="PF02518">
    <property type="entry name" value="HATPase_c"/>
    <property type="match status" value="1"/>
</dbReference>
<dbReference type="Gene3D" id="1.10.287.130">
    <property type="match status" value="1"/>
</dbReference>
<comment type="caution">
    <text evidence="9">The sequence shown here is derived from an EMBL/GenBank/DDBJ whole genome shotgun (WGS) entry which is preliminary data.</text>
</comment>
<dbReference type="InterPro" id="IPR003594">
    <property type="entry name" value="HATPase_dom"/>
</dbReference>
<evidence type="ECO:0000259" key="8">
    <source>
        <dbReference type="PROSITE" id="PS50113"/>
    </source>
</evidence>
<gene>
    <name evidence="9" type="ORF">LCGC14_1230410</name>
</gene>
<dbReference type="SMART" id="SM00388">
    <property type="entry name" value="HisKA"/>
    <property type="match status" value="1"/>
</dbReference>
<dbReference type="InterPro" id="IPR036890">
    <property type="entry name" value="HATPase_C_sf"/>
</dbReference>
<dbReference type="InterPro" id="IPR004358">
    <property type="entry name" value="Sig_transdc_His_kin-like_C"/>
</dbReference>
<dbReference type="Pfam" id="PF08448">
    <property type="entry name" value="PAS_4"/>
    <property type="match status" value="1"/>
</dbReference>
<dbReference type="InterPro" id="IPR036097">
    <property type="entry name" value="HisK_dim/P_sf"/>
</dbReference>
<feature type="domain" description="PAS" evidence="7">
    <location>
        <begin position="224"/>
        <end position="267"/>
    </location>
</feature>
<dbReference type="Pfam" id="PF08447">
    <property type="entry name" value="PAS_3"/>
    <property type="match status" value="1"/>
</dbReference>
<evidence type="ECO:0000256" key="1">
    <source>
        <dbReference type="ARBA" id="ARBA00000085"/>
    </source>
</evidence>
<dbReference type="InterPro" id="IPR013655">
    <property type="entry name" value="PAS_fold_3"/>
</dbReference>
<dbReference type="InterPro" id="IPR013656">
    <property type="entry name" value="PAS_4"/>
</dbReference>
<dbReference type="SUPFAM" id="SSF55785">
    <property type="entry name" value="PYP-like sensor domain (PAS domain)"/>
    <property type="match status" value="3"/>
</dbReference>
<feature type="domain" description="Histidine kinase" evidence="6">
    <location>
        <begin position="485"/>
        <end position="690"/>
    </location>
</feature>
<feature type="domain" description="PAC" evidence="8">
    <location>
        <begin position="49"/>
        <end position="101"/>
    </location>
</feature>
<feature type="domain" description="PAC" evidence="8">
    <location>
        <begin position="172"/>
        <end position="223"/>
    </location>
</feature>
<dbReference type="InterPro" id="IPR035965">
    <property type="entry name" value="PAS-like_dom_sf"/>
</dbReference>
<keyword evidence="4" id="KW-0808">Transferase</keyword>
<protein>
    <recommendedName>
        <fullName evidence="2">histidine kinase</fullName>
        <ecNumber evidence="2">2.7.13.3</ecNumber>
    </recommendedName>
</protein>
<dbReference type="SMART" id="SM00086">
    <property type="entry name" value="PAC"/>
    <property type="match status" value="3"/>
</dbReference>
<dbReference type="CDD" id="cd00075">
    <property type="entry name" value="HATPase"/>
    <property type="match status" value="1"/>
</dbReference>
<comment type="catalytic activity">
    <reaction evidence="1">
        <text>ATP + protein L-histidine = ADP + protein N-phospho-L-histidine.</text>
        <dbReference type="EC" id="2.7.13.3"/>
    </reaction>
</comment>
<dbReference type="SMART" id="SM00091">
    <property type="entry name" value="PAS"/>
    <property type="match status" value="2"/>
</dbReference>
<dbReference type="SUPFAM" id="SSF47384">
    <property type="entry name" value="Homodimeric domain of signal transducing histidine kinase"/>
    <property type="match status" value="1"/>
</dbReference>
<dbReference type="CDD" id="cd00130">
    <property type="entry name" value="PAS"/>
    <property type="match status" value="3"/>
</dbReference>
<dbReference type="PROSITE" id="PS50109">
    <property type="entry name" value="HIS_KIN"/>
    <property type="match status" value="1"/>
</dbReference>
<dbReference type="InterPro" id="IPR000014">
    <property type="entry name" value="PAS"/>
</dbReference>
<dbReference type="InterPro" id="IPR052162">
    <property type="entry name" value="Sensor_kinase/Photoreceptor"/>
</dbReference>
<dbReference type="Pfam" id="PF00512">
    <property type="entry name" value="HisKA"/>
    <property type="match status" value="1"/>
</dbReference>
<dbReference type="SUPFAM" id="SSF55874">
    <property type="entry name" value="ATPase domain of HSP90 chaperone/DNA topoisomerase II/histidine kinase"/>
    <property type="match status" value="1"/>
</dbReference>
<evidence type="ECO:0000259" key="7">
    <source>
        <dbReference type="PROSITE" id="PS50112"/>
    </source>
</evidence>
<dbReference type="EC" id="2.7.13.3" evidence="2"/>
<dbReference type="GO" id="GO:0000155">
    <property type="term" value="F:phosphorelay sensor kinase activity"/>
    <property type="evidence" value="ECO:0007669"/>
    <property type="project" value="InterPro"/>
</dbReference>
<dbReference type="InterPro" id="IPR005467">
    <property type="entry name" value="His_kinase_dom"/>
</dbReference>
<dbReference type="PROSITE" id="PS50113">
    <property type="entry name" value="PAC"/>
    <property type="match status" value="3"/>
</dbReference>
<organism evidence="9">
    <name type="scientific">marine sediment metagenome</name>
    <dbReference type="NCBI Taxonomy" id="412755"/>
    <lineage>
        <taxon>unclassified sequences</taxon>
        <taxon>metagenomes</taxon>
        <taxon>ecological metagenomes</taxon>
    </lineage>
</organism>
<evidence type="ECO:0000256" key="2">
    <source>
        <dbReference type="ARBA" id="ARBA00012438"/>
    </source>
</evidence>
<dbReference type="EMBL" id="LAZR01006561">
    <property type="protein sequence ID" value="KKM91255.1"/>
    <property type="molecule type" value="Genomic_DNA"/>
</dbReference>
<sequence length="693" mass="80785">ITDNIRQFGYEPSDFYSHMLKFTDIIHPEDLGNVITETRLKCQNSVTEFVQEYRIVSKLGEYRWINVRTWIKRNRENQITHFQGIILDITERRVMEDILKESDEKWRDLSENSPAHVLLLDREHKIIYINRTVPDLSKEEVIGTSIYDYTPQEFHKVSRDIYNSVWETGESRSFHTYYKTKEGDIRYFDVWIGPVTQSGKVVALVSHGMDVTKRKKAEQEIKESEEKFRALFENTNDAIFILDKNSQFIEVNQTACERLGYSREELLKLAPESIIPPGYKIDIQGNIKTLEEKGELMIEAEIMTKDRNIFPVEISSRIFNFGGKNRIISVARDITERKVVEQELKKSEHNFKERVKELTCLYGLSRLFEKPGISIDEIIQGTFVLISSAMQFPEVICTRIIFNEKEYKTINFKETKWEITSKVKFKGKQVKIEVYYLEENLFLKEERSLLHEIVNRLKSIIEYKIITEELVRKEKLATIGTLIGSIGHELRNPLGVISNSVYFLNQKMKKKEEKVEKHLKILQKEVDKANKFISNLLDFIRIRTPNFKEGDLNKTIENVANEMIFPENIILERYLDDKLPSINFDFSQIKQVFHNLFLNAIQAMPEGGILEITTSSRENFIEIRIKDSGIGISEEDLDNIFEPLYTTKVIGIGLGLTIVKDLVEKHGGIIQVKRNSRGGTIFTLKLPLKEVKL</sequence>
<dbReference type="InterPro" id="IPR003661">
    <property type="entry name" value="HisK_dim/P_dom"/>
</dbReference>
<dbReference type="CDD" id="cd00082">
    <property type="entry name" value="HisKA"/>
    <property type="match status" value="1"/>
</dbReference>
<dbReference type="InterPro" id="IPR000700">
    <property type="entry name" value="PAS-assoc_C"/>
</dbReference>
<dbReference type="SMART" id="SM00387">
    <property type="entry name" value="HATPase_c"/>
    <property type="match status" value="1"/>
</dbReference>
<dbReference type="PROSITE" id="PS50112">
    <property type="entry name" value="PAS"/>
    <property type="match status" value="1"/>
</dbReference>
<dbReference type="PRINTS" id="PR00344">
    <property type="entry name" value="BCTRLSENSOR"/>
</dbReference>
<dbReference type="Pfam" id="PF13426">
    <property type="entry name" value="PAS_9"/>
    <property type="match status" value="1"/>
</dbReference>
<evidence type="ECO:0000259" key="6">
    <source>
        <dbReference type="PROSITE" id="PS50109"/>
    </source>
</evidence>
<keyword evidence="3" id="KW-0597">Phosphoprotein</keyword>
<name>A0A0F9NQZ3_9ZZZZ</name>
<dbReference type="PANTHER" id="PTHR43304">
    <property type="entry name" value="PHYTOCHROME-LIKE PROTEIN CPH1"/>
    <property type="match status" value="1"/>
</dbReference>
<keyword evidence="5" id="KW-0418">Kinase</keyword>
<dbReference type="NCBIfam" id="TIGR00229">
    <property type="entry name" value="sensory_box"/>
    <property type="match status" value="3"/>
</dbReference>
<dbReference type="AlphaFoldDB" id="A0A0F9NQZ3"/>
<dbReference type="InterPro" id="IPR001610">
    <property type="entry name" value="PAC"/>
</dbReference>
<reference evidence="9" key="1">
    <citation type="journal article" date="2015" name="Nature">
        <title>Complex archaea that bridge the gap between prokaryotes and eukaryotes.</title>
        <authorList>
            <person name="Spang A."/>
            <person name="Saw J.H."/>
            <person name="Jorgensen S.L."/>
            <person name="Zaremba-Niedzwiedzka K."/>
            <person name="Martijn J."/>
            <person name="Lind A.E."/>
            <person name="van Eijk R."/>
            <person name="Schleper C."/>
            <person name="Guy L."/>
            <person name="Ettema T.J."/>
        </authorList>
    </citation>
    <scope>NUCLEOTIDE SEQUENCE</scope>
</reference>
<dbReference type="Gene3D" id="3.30.565.10">
    <property type="entry name" value="Histidine kinase-like ATPase, C-terminal domain"/>
    <property type="match status" value="1"/>
</dbReference>
<evidence type="ECO:0000256" key="4">
    <source>
        <dbReference type="ARBA" id="ARBA00022679"/>
    </source>
</evidence>
<dbReference type="Gene3D" id="3.30.450.20">
    <property type="entry name" value="PAS domain"/>
    <property type="match status" value="3"/>
</dbReference>
<dbReference type="PANTHER" id="PTHR43304:SF1">
    <property type="entry name" value="PAC DOMAIN-CONTAINING PROTEIN"/>
    <property type="match status" value="1"/>
</dbReference>
<proteinExistence type="predicted"/>
<evidence type="ECO:0000256" key="3">
    <source>
        <dbReference type="ARBA" id="ARBA00022553"/>
    </source>
</evidence>